<dbReference type="PANTHER" id="PTHR39606">
    <property type="entry name" value="SURFACE PROTEIN, PUTATIVE-RELATED"/>
    <property type="match status" value="1"/>
</dbReference>
<dbReference type="OrthoDB" id="2590867at2759"/>
<keyword evidence="3" id="KW-1185">Reference proteome</keyword>
<dbReference type="EMBL" id="ML978069">
    <property type="protein sequence ID" value="KAF2016158.1"/>
    <property type="molecule type" value="Genomic_DNA"/>
</dbReference>
<protein>
    <submittedName>
        <fullName evidence="2">Uncharacterized protein</fullName>
    </submittedName>
</protein>
<dbReference type="GeneID" id="54291284"/>
<proteinExistence type="predicted"/>
<gene>
    <name evidence="2" type="ORF">BU24DRAFT_492303</name>
</gene>
<name>A0A6A5XS77_9PLEO</name>
<organism evidence="2 3">
    <name type="scientific">Aaosphaeria arxii CBS 175.79</name>
    <dbReference type="NCBI Taxonomy" id="1450172"/>
    <lineage>
        <taxon>Eukaryota</taxon>
        <taxon>Fungi</taxon>
        <taxon>Dikarya</taxon>
        <taxon>Ascomycota</taxon>
        <taxon>Pezizomycotina</taxon>
        <taxon>Dothideomycetes</taxon>
        <taxon>Pleosporomycetidae</taxon>
        <taxon>Pleosporales</taxon>
        <taxon>Pleosporales incertae sedis</taxon>
        <taxon>Aaosphaeria</taxon>
    </lineage>
</organism>
<sequence length="122" mass="12418">MTSGSNTGAGLGEAIKKGVGLVHGSGEAIRGNFNAAVDSATGDRESAARHQAIASHGADEIDHGYHHQQGTGIGLTPVDQDHNKRAVGGPTTATSTNYGPHDSNIGNKVDPRVDSHGPGRYA</sequence>
<reference evidence="2" key="1">
    <citation type="journal article" date="2020" name="Stud. Mycol.">
        <title>101 Dothideomycetes genomes: a test case for predicting lifestyles and emergence of pathogens.</title>
        <authorList>
            <person name="Haridas S."/>
            <person name="Albert R."/>
            <person name="Binder M."/>
            <person name="Bloem J."/>
            <person name="Labutti K."/>
            <person name="Salamov A."/>
            <person name="Andreopoulos B."/>
            <person name="Baker S."/>
            <person name="Barry K."/>
            <person name="Bills G."/>
            <person name="Bluhm B."/>
            <person name="Cannon C."/>
            <person name="Castanera R."/>
            <person name="Culley D."/>
            <person name="Daum C."/>
            <person name="Ezra D."/>
            <person name="Gonzalez J."/>
            <person name="Henrissat B."/>
            <person name="Kuo A."/>
            <person name="Liang C."/>
            <person name="Lipzen A."/>
            <person name="Lutzoni F."/>
            <person name="Magnuson J."/>
            <person name="Mondo S."/>
            <person name="Nolan M."/>
            <person name="Ohm R."/>
            <person name="Pangilinan J."/>
            <person name="Park H.-J."/>
            <person name="Ramirez L."/>
            <person name="Alfaro M."/>
            <person name="Sun H."/>
            <person name="Tritt A."/>
            <person name="Yoshinaga Y."/>
            <person name="Zwiers L.-H."/>
            <person name="Turgeon B."/>
            <person name="Goodwin S."/>
            <person name="Spatafora J."/>
            <person name="Crous P."/>
            <person name="Grigoriev I."/>
        </authorList>
    </citation>
    <scope>NUCLEOTIDE SEQUENCE</scope>
    <source>
        <strain evidence="2">CBS 175.79</strain>
    </source>
</reference>
<dbReference type="AlphaFoldDB" id="A0A6A5XS77"/>
<evidence type="ECO:0000313" key="3">
    <source>
        <dbReference type="Proteomes" id="UP000799778"/>
    </source>
</evidence>
<dbReference type="Proteomes" id="UP000799778">
    <property type="component" value="Unassembled WGS sequence"/>
</dbReference>
<feature type="region of interest" description="Disordered" evidence="1">
    <location>
        <begin position="62"/>
        <end position="122"/>
    </location>
</feature>
<evidence type="ECO:0000256" key="1">
    <source>
        <dbReference type="SAM" id="MobiDB-lite"/>
    </source>
</evidence>
<dbReference type="RefSeq" id="XP_033384497.1">
    <property type="nucleotide sequence ID" value="XM_033533887.1"/>
</dbReference>
<feature type="compositionally biased region" description="Basic and acidic residues" evidence="1">
    <location>
        <begin position="109"/>
        <end position="122"/>
    </location>
</feature>
<accession>A0A6A5XS77</accession>
<dbReference type="PANTHER" id="PTHR39606:SF1">
    <property type="entry name" value="CELL SURFACE PROTEIN"/>
    <property type="match status" value="1"/>
</dbReference>
<evidence type="ECO:0000313" key="2">
    <source>
        <dbReference type="EMBL" id="KAF2016158.1"/>
    </source>
</evidence>